<sequence>MPRGLRSLHPELGSWRYRETADDVSAPVRTYLPLTCAVGPLEQVGELGYHQLAGLGVTDDDRYSARQTPHVYCGP</sequence>
<dbReference type="WBParaSite" id="GPUH_0000147001-mRNA-1">
    <property type="protein sequence ID" value="GPUH_0000147001-mRNA-1"/>
    <property type="gene ID" value="GPUH_0000147001"/>
</dbReference>
<proteinExistence type="predicted"/>
<keyword evidence="2" id="KW-1185">Reference proteome</keyword>
<name>A0A183CYC6_9BILA</name>
<reference evidence="1 2" key="2">
    <citation type="submission" date="2018-11" db="EMBL/GenBank/DDBJ databases">
        <authorList>
            <consortium name="Pathogen Informatics"/>
        </authorList>
    </citation>
    <scope>NUCLEOTIDE SEQUENCE [LARGE SCALE GENOMIC DNA]</scope>
</reference>
<gene>
    <name evidence="1" type="ORF">GPUH_LOCUS1467</name>
</gene>
<dbReference type="AlphaFoldDB" id="A0A183CYC6"/>
<organism evidence="3">
    <name type="scientific">Gongylonema pulchrum</name>
    <dbReference type="NCBI Taxonomy" id="637853"/>
    <lineage>
        <taxon>Eukaryota</taxon>
        <taxon>Metazoa</taxon>
        <taxon>Ecdysozoa</taxon>
        <taxon>Nematoda</taxon>
        <taxon>Chromadorea</taxon>
        <taxon>Rhabditida</taxon>
        <taxon>Spirurina</taxon>
        <taxon>Spiruromorpha</taxon>
        <taxon>Spiruroidea</taxon>
        <taxon>Gongylonematidae</taxon>
        <taxon>Gongylonema</taxon>
    </lineage>
</organism>
<dbReference type="Proteomes" id="UP000271098">
    <property type="component" value="Unassembled WGS sequence"/>
</dbReference>
<evidence type="ECO:0000313" key="3">
    <source>
        <dbReference type="WBParaSite" id="GPUH_0000147001-mRNA-1"/>
    </source>
</evidence>
<accession>A0A183CYC6</accession>
<evidence type="ECO:0000313" key="1">
    <source>
        <dbReference type="EMBL" id="VDK30136.1"/>
    </source>
</evidence>
<evidence type="ECO:0000313" key="2">
    <source>
        <dbReference type="Proteomes" id="UP000271098"/>
    </source>
</evidence>
<dbReference type="EMBL" id="UYRT01001781">
    <property type="protein sequence ID" value="VDK30136.1"/>
    <property type="molecule type" value="Genomic_DNA"/>
</dbReference>
<protein>
    <submittedName>
        <fullName evidence="3">Alpha-galactosidase</fullName>
    </submittedName>
</protein>
<reference evidence="3" key="1">
    <citation type="submission" date="2016-06" db="UniProtKB">
        <authorList>
            <consortium name="WormBaseParasite"/>
        </authorList>
    </citation>
    <scope>IDENTIFICATION</scope>
</reference>